<dbReference type="Proteomes" id="UP000037460">
    <property type="component" value="Unassembled WGS sequence"/>
</dbReference>
<feature type="coiled-coil region" evidence="1">
    <location>
        <begin position="72"/>
        <end position="116"/>
    </location>
</feature>
<protein>
    <submittedName>
        <fullName evidence="2">Uncharacterized protein</fullName>
    </submittedName>
</protein>
<feature type="non-terminal residue" evidence="2">
    <location>
        <position position="423"/>
    </location>
</feature>
<dbReference type="EMBL" id="JWZX01003275">
    <property type="protein sequence ID" value="KOO22464.1"/>
    <property type="molecule type" value="Genomic_DNA"/>
</dbReference>
<keyword evidence="1" id="KW-0175">Coiled coil</keyword>
<comment type="caution">
    <text evidence="2">The sequence shown here is derived from an EMBL/GenBank/DDBJ whole genome shotgun (WGS) entry which is preliminary data.</text>
</comment>
<keyword evidence="3" id="KW-1185">Reference proteome</keyword>
<dbReference type="AlphaFoldDB" id="A0A0M0J7A9"/>
<organism evidence="2 3">
    <name type="scientific">Chrysochromulina tobinii</name>
    <dbReference type="NCBI Taxonomy" id="1460289"/>
    <lineage>
        <taxon>Eukaryota</taxon>
        <taxon>Haptista</taxon>
        <taxon>Haptophyta</taxon>
        <taxon>Prymnesiophyceae</taxon>
        <taxon>Prymnesiales</taxon>
        <taxon>Chrysochromulinaceae</taxon>
        <taxon>Chrysochromulina</taxon>
    </lineage>
</organism>
<proteinExistence type="predicted"/>
<evidence type="ECO:0000256" key="1">
    <source>
        <dbReference type="SAM" id="Coils"/>
    </source>
</evidence>
<evidence type="ECO:0000313" key="2">
    <source>
        <dbReference type="EMBL" id="KOO22464.1"/>
    </source>
</evidence>
<name>A0A0M0J7A9_9EUKA</name>
<accession>A0A0M0J7A9</accession>
<reference evidence="3" key="1">
    <citation type="journal article" date="2015" name="PLoS Genet.">
        <title>Genome Sequence and Transcriptome Analyses of Chrysochromulina tobin: Metabolic Tools for Enhanced Algal Fitness in the Prominent Order Prymnesiales (Haptophyceae).</title>
        <authorList>
            <person name="Hovde B.T."/>
            <person name="Deodato C.R."/>
            <person name="Hunsperger H.M."/>
            <person name="Ryken S.A."/>
            <person name="Yost W."/>
            <person name="Jha R.K."/>
            <person name="Patterson J."/>
            <person name="Monnat R.J. Jr."/>
            <person name="Barlow S.B."/>
            <person name="Starkenburg S.R."/>
            <person name="Cattolico R.A."/>
        </authorList>
    </citation>
    <scope>NUCLEOTIDE SEQUENCE</scope>
    <source>
        <strain evidence="3">CCMP291</strain>
    </source>
</reference>
<sequence>MTKQLIEAKKLDQQLLVANQRIVELEASLKSTSKRLSAVMDADAFQQEQVRVLREQLEAERLKSEAERGAGARVLEAERRKSEALEAEAQQARHETQQALNELADYKLKIAAEKRRDEEHLAAQALAAADGQKMLKAQKAAKALRSQDLCWGFLRLVENWEEANYQKKVLQYLDLVGRRLKNVSSTWAFTQWKGQAEELRFFKEKSESSLRKMMNECLTWGFVGWKSAFSDAFERLALERKLNYLMRKLAYTHMRDTLAIWEAGAAVEKKHKRAAEPLRFIEMKGAFKLWREIIQAVMQATSTIALMARRRRHSRLFAALWRWGVRARYQVLLACWNADLHSAVKELTAPRLESSISELRELEARRGEERASRAQKHAQQSQTSVASAAAAAPNPYFDVETLLASVESGAIAAVKGTWLVGLH</sequence>
<gene>
    <name evidence="2" type="ORF">Ctob_005373</name>
</gene>
<evidence type="ECO:0000313" key="3">
    <source>
        <dbReference type="Proteomes" id="UP000037460"/>
    </source>
</evidence>